<evidence type="ECO:0000313" key="2">
    <source>
        <dbReference type="EMBL" id="CCQ33203.1"/>
    </source>
</evidence>
<dbReference type="NCBIfam" id="TIGR00259">
    <property type="entry name" value="thylakoid_BtpA"/>
    <property type="match status" value="1"/>
</dbReference>
<reference evidence="3 4" key="1">
    <citation type="journal article" date="2011" name="J. Bacteriol.">
        <title>Genome sequence of Halorhabdus tiamatea, the first archaeon isolated from a deep-sea anoxic brine lake.</title>
        <authorList>
            <person name="Antunes A."/>
            <person name="Alam I."/>
            <person name="Bajic V.B."/>
            <person name="Stingl U."/>
        </authorList>
    </citation>
    <scope>NUCLEOTIDE SEQUENCE [LARGE SCALE GENOMIC DNA]</scope>
    <source>
        <strain evidence="3 4">SARL4B</strain>
    </source>
</reference>
<dbReference type="PANTHER" id="PTHR21381">
    <property type="entry name" value="ZGC:162297"/>
    <property type="match status" value="1"/>
</dbReference>
<proteinExistence type="inferred from homology"/>
<evidence type="ECO:0000313" key="5">
    <source>
        <dbReference type="Proteomes" id="UP000015381"/>
    </source>
</evidence>
<organism evidence="3 4">
    <name type="scientific">Halorhabdus tiamatea SARL4B</name>
    <dbReference type="NCBI Taxonomy" id="1033806"/>
    <lineage>
        <taxon>Archaea</taxon>
        <taxon>Methanobacteriati</taxon>
        <taxon>Methanobacteriota</taxon>
        <taxon>Stenosarchaea group</taxon>
        <taxon>Halobacteria</taxon>
        <taxon>Halobacteriales</taxon>
        <taxon>Haloarculaceae</taxon>
        <taxon>Halorhabdus</taxon>
    </lineage>
</organism>
<dbReference type="STRING" id="1033806.HTIA_1065"/>
<accession>F7PFT9</accession>
<dbReference type="Proteomes" id="UP000015381">
    <property type="component" value="Chromosome I"/>
</dbReference>
<dbReference type="SUPFAM" id="SSF51366">
    <property type="entry name" value="Ribulose-phoshate binding barrel"/>
    <property type="match status" value="1"/>
</dbReference>
<reference evidence="3 4" key="2">
    <citation type="journal article" date="2013" name="PLoS ONE">
        <title>INDIGO - INtegrated Data Warehouse of MIcrobial GenOmes with Examples from the Red Sea Extremophiles.</title>
        <authorList>
            <person name="Alam I."/>
            <person name="Antunes A."/>
            <person name="Kamau A.A."/>
            <person name="Ba Alawi W."/>
            <person name="Kalkatawi M."/>
            <person name="Stingl U."/>
            <person name="Bajic V.B."/>
        </authorList>
    </citation>
    <scope>NUCLEOTIDE SEQUENCE [LARGE SCALE GENOMIC DNA]</scope>
    <source>
        <strain evidence="3 4">SARL4B</strain>
    </source>
</reference>
<dbReference type="Proteomes" id="UP000003861">
    <property type="component" value="Unassembled WGS sequence"/>
</dbReference>
<dbReference type="Pfam" id="PF03437">
    <property type="entry name" value="BtpA"/>
    <property type="match status" value="1"/>
</dbReference>
<dbReference type="CDD" id="cd04722">
    <property type="entry name" value="TIM_phosphate_binding"/>
    <property type="match status" value="1"/>
</dbReference>
<dbReference type="InterPro" id="IPR011060">
    <property type="entry name" value="RibuloseP-bd_barrel"/>
</dbReference>
<keyword evidence="5" id="KW-1185">Reference proteome</keyword>
<dbReference type="EMBL" id="HF571520">
    <property type="protein sequence ID" value="CCQ33203.1"/>
    <property type="molecule type" value="Genomic_DNA"/>
</dbReference>
<dbReference type="AlphaFoldDB" id="F7PFT9"/>
<dbReference type="GeneID" id="23800377"/>
<dbReference type="HOGENOM" id="CLU_075239_1_0_2"/>
<comment type="similarity">
    <text evidence="1">Belongs to the BtpA family.</text>
</comment>
<dbReference type="InterPro" id="IPR005137">
    <property type="entry name" value="BtpA"/>
</dbReference>
<gene>
    <name evidence="3" type="ORF">HLRTI_003129</name>
    <name evidence="2" type="ORF">HTIA_1065</name>
</gene>
<dbReference type="EMBL" id="AFNT02000051">
    <property type="protein sequence ID" value="ERJ04898.1"/>
    <property type="molecule type" value="Genomic_DNA"/>
</dbReference>
<dbReference type="KEGG" id="hti:HTIA_1065"/>
<dbReference type="PIRSF" id="PIRSF005956">
    <property type="entry name" value="BtpA"/>
    <property type="match status" value="1"/>
</dbReference>
<dbReference type="RefSeq" id="WP_008523897.1">
    <property type="nucleotide sequence ID" value="NC_021921.1"/>
</dbReference>
<evidence type="ECO:0000256" key="1">
    <source>
        <dbReference type="ARBA" id="ARBA00006007"/>
    </source>
</evidence>
<dbReference type="PANTHER" id="PTHR21381:SF3">
    <property type="entry name" value="SGC REGION PROTEIN SGCQ-RELATED"/>
    <property type="match status" value="1"/>
</dbReference>
<dbReference type="InterPro" id="IPR013785">
    <property type="entry name" value="Aldolase_TIM"/>
</dbReference>
<dbReference type="eggNOG" id="arCOG01982">
    <property type="taxonomic scope" value="Archaea"/>
</dbReference>
<evidence type="ECO:0000313" key="4">
    <source>
        <dbReference type="Proteomes" id="UP000003861"/>
    </source>
</evidence>
<dbReference type="OrthoDB" id="38543at2157"/>
<dbReference type="Gene3D" id="3.20.20.70">
    <property type="entry name" value="Aldolase class I"/>
    <property type="match status" value="1"/>
</dbReference>
<evidence type="ECO:0000313" key="3">
    <source>
        <dbReference type="EMBL" id="ERJ04898.1"/>
    </source>
</evidence>
<sequence>MTGGIDADRSVFGMIHLQALPGAPGFDGDREAIRDAMLRDARRLEAAGVDGLMIENFGDAPFYAEDVPKHVVASMTSYVSDLRRETDLPIGVNVLRNDAEAALSIAAAAEASLVRINVHTSARLTDQGVVTGNAPETIRLRDRLEADVSILADVDVKHSAPLAERPLPEEVAELVERGHADGVVASGAGTGHETDRDHLEAVVDARDDLDRDVPVFVGSGVRRDTVAETLDVADGVIVGTDLKESGETTAPVDEDRARELVAAARAD</sequence>
<name>F7PFT9_9EURY</name>
<protein>
    <submittedName>
        <fullName evidence="2">BtpA family protein</fullName>
    </submittedName>
    <submittedName>
        <fullName evidence="3">Photosystem I assembly BtpA protein</fullName>
    </submittedName>
</protein>
<reference evidence="2 5" key="3">
    <citation type="journal article" date="2014" name="Environ. Microbiol.">
        <title>Halorhabdus tiamatea: proteogenomics and glycosidase activity measurements identify the first cultivated euryarchaeon from a deep-sea anoxic brine lake as potential polysaccharide degrader.</title>
        <authorList>
            <person name="Werner J."/>
            <person name="Ferrer M."/>
            <person name="Michel G."/>
            <person name="Mann A.J."/>
            <person name="Huang S."/>
            <person name="Juarez S."/>
            <person name="Ciordia S."/>
            <person name="Albar J.P."/>
            <person name="Alcaide M."/>
            <person name="La Cono V."/>
            <person name="Yakimov M.M."/>
            <person name="Antunes A."/>
            <person name="Taborda M."/>
            <person name="Da Costa M.S."/>
            <person name="Amann R.I."/>
            <person name="Gloeckner F.O."/>
            <person name="Golyshina O.V."/>
            <person name="Golyshin P.N."/>
            <person name="Teeling H."/>
        </authorList>
    </citation>
    <scope>NUCLEOTIDE SEQUENCE [LARGE SCALE GENOMIC DNA]</scope>
    <source>
        <strain evidence="5">SARL4B</strain>
        <strain evidence="2">Type strain: SARL4B</strain>
    </source>
</reference>